<dbReference type="AlphaFoldDB" id="A0A953NCW6"/>
<dbReference type="Pfam" id="PF12706">
    <property type="entry name" value="Lactamase_B_2"/>
    <property type="match status" value="1"/>
</dbReference>
<sequence>MLPRILRSKLFIFALVLLALSASLYAYRQPLLERIIQVAVGHRLSVSNAAYLPDGLHIALCGAGSQFLVDPKRSEPCVLVLAGQQLFVVGAGNKSTQIIESMNFGAGEVKAIFLTSFHSYQINGLGQLLNWNWLLAKSDIPLPVLGPKGVEDVVSSLNLAYAIDSRFKLDTLNPKNLSYVSYGGRPITIHFDKPDDVATISKTKDLEVLAFQVNADSNAQSLGYIFRYKGRSALITGDISKSANIVERAKNVDLLVHDALSPVLMQAYLNGAVKSGLTHVSDLFSTIMTQHTSPEEAAQTASRAAVKYLLLSGITPPLQLPGAEGIFMGQAKKLYNGPIKIGVDGDVVSMPAYSDEFNLRNLITRF</sequence>
<dbReference type="Proteomes" id="UP000739565">
    <property type="component" value="Unassembled WGS sequence"/>
</dbReference>
<protein>
    <submittedName>
        <fullName evidence="2">MBL fold metallo-hydrolase</fullName>
    </submittedName>
</protein>
<name>A0A953NCW6_9BURK</name>
<evidence type="ECO:0000259" key="1">
    <source>
        <dbReference type="Pfam" id="PF12706"/>
    </source>
</evidence>
<organism evidence="2 3">
    <name type="scientific">Zwartia hollandica</name>
    <dbReference type="NCBI Taxonomy" id="324606"/>
    <lineage>
        <taxon>Bacteria</taxon>
        <taxon>Pseudomonadati</taxon>
        <taxon>Pseudomonadota</taxon>
        <taxon>Betaproteobacteria</taxon>
        <taxon>Burkholderiales</taxon>
        <taxon>Alcaligenaceae</taxon>
        <taxon>Zwartia</taxon>
    </lineage>
</organism>
<proteinExistence type="predicted"/>
<evidence type="ECO:0000313" key="3">
    <source>
        <dbReference type="Proteomes" id="UP000739565"/>
    </source>
</evidence>
<dbReference type="GO" id="GO:0042781">
    <property type="term" value="F:3'-tRNA processing endoribonuclease activity"/>
    <property type="evidence" value="ECO:0007669"/>
    <property type="project" value="TreeGrafter"/>
</dbReference>
<feature type="domain" description="Metallo-beta-lactamase" evidence="1">
    <location>
        <begin position="108"/>
        <end position="311"/>
    </location>
</feature>
<dbReference type="InterPro" id="IPR001279">
    <property type="entry name" value="Metallo-B-lactamas"/>
</dbReference>
<comment type="caution">
    <text evidence="2">The sequence shown here is derived from an EMBL/GenBank/DDBJ whole genome shotgun (WGS) entry which is preliminary data.</text>
</comment>
<evidence type="ECO:0000313" key="2">
    <source>
        <dbReference type="EMBL" id="MBZ1351000.1"/>
    </source>
</evidence>
<dbReference type="EMBL" id="JAHXRI010000007">
    <property type="protein sequence ID" value="MBZ1351000.1"/>
    <property type="molecule type" value="Genomic_DNA"/>
</dbReference>
<dbReference type="PANTHER" id="PTHR46018:SF2">
    <property type="entry name" value="ZINC PHOSPHODIESTERASE ELAC PROTEIN 1"/>
    <property type="match status" value="1"/>
</dbReference>
<gene>
    <name evidence="2" type="ORF">KZZ10_10120</name>
</gene>
<dbReference type="PANTHER" id="PTHR46018">
    <property type="entry name" value="ZINC PHOSPHODIESTERASE ELAC PROTEIN 1"/>
    <property type="match status" value="1"/>
</dbReference>
<reference evidence="2" key="1">
    <citation type="submission" date="2021-07" db="EMBL/GenBank/DDBJ databases">
        <title>New genus and species of the family Alcaligenaceae.</title>
        <authorList>
            <person name="Hahn M.W."/>
        </authorList>
    </citation>
    <scope>NUCLEOTIDE SEQUENCE</scope>
    <source>
        <strain evidence="2">LF4-65</strain>
    </source>
</reference>
<accession>A0A953NCW6</accession>
<dbReference type="Gene3D" id="3.60.15.10">
    <property type="entry name" value="Ribonuclease Z/Hydroxyacylglutathione hydrolase-like"/>
    <property type="match status" value="1"/>
</dbReference>
<keyword evidence="3" id="KW-1185">Reference proteome</keyword>
<dbReference type="SUPFAM" id="SSF56281">
    <property type="entry name" value="Metallo-hydrolase/oxidoreductase"/>
    <property type="match status" value="1"/>
</dbReference>
<dbReference type="InterPro" id="IPR036866">
    <property type="entry name" value="RibonucZ/Hydroxyglut_hydro"/>
</dbReference>
<dbReference type="RefSeq" id="WP_259661402.1">
    <property type="nucleotide sequence ID" value="NZ_JAHXRI010000007.1"/>
</dbReference>